<protein>
    <submittedName>
        <fullName evidence="1">Uncharacterized protein</fullName>
    </submittedName>
</protein>
<evidence type="ECO:0000313" key="1">
    <source>
        <dbReference type="EMBL" id="GIY04211.1"/>
    </source>
</evidence>
<organism evidence="1 2">
    <name type="scientific">Caerostris darwini</name>
    <dbReference type="NCBI Taxonomy" id="1538125"/>
    <lineage>
        <taxon>Eukaryota</taxon>
        <taxon>Metazoa</taxon>
        <taxon>Ecdysozoa</taxon>
        <taxon>Arthropoda</taxon>
        <taxon>Chelicerata</taxon>
        <taxon>Arachnida</taxon>
        <taxon>Araneae</taxon>
        <taxon>Araneomorphae</taxon>
        <taxon>Entelegynae</taxon>
        <taxon>Araneoidea</taxon>
        <taxon>Araneidae</taxon>
        <taxon>Caerostris</taxon>
    </lineage>
</organism>
<accession>A0AAV4Q7Z1</accession>
<reference evidence="1 2" key="1">
    <citation type="submission" date="2021-06" db="EMBL/GenBank/DDBJ databases">
        <title>Caerostris darwini draft genome.</title>
        <authorList>
            <person name="Kono N."/>
            <person name="Arakawa K."/>
        </authorList>
    </citation>
    <scope>NUCLEOTIDE SEQUENCE [LARGE SCALE GENOMIC DNA]</scope>
</reference>
<sequence length="144" mass="16427">MSWIKEFSKRLHLSDFEFNSTSSEVFPFGLRRKLHRLTSFIPKSGLRRDVGRNGNRIMLMKKTPTSDKSNSEIWTATGRKSHSCVYIPFPKEVSSNVRSTQAAHVRGIWLLPSAIFPHTKNSSGDSEVIRKVREKFPIGYGTNT</sequence>
<name>A0AAV4Q7Z1_9ARAC</name>
<comment type="caution">
    <text evidence="1">The sequence shown here is derived from an EMBL/GenBank/DDBJ whole genome shotgun (WGS) entry which is preliminary data.</text>
</comment>
<gene>
    <name evidence="1" type="ORF">CDAR_200831</name>
</gene>
<evidence type="ECO:0000313" key="2">
    <source>
        <dbReference type="Proteomes" id="UP001054837"/>
    </source>
</evidence>
<proteinExistence type="predicted"/>
<dbReference type="AlphaFoldDB" id="A0AAV4Q7Z1"/>
<dbReference type="EMBL" id="BPLQ01003905">
    <property type="protein sequence ID" value="GIY04211.1"/>
    <property type="molecule type" value="Genomic_DNA"/>
</dbReference>
<dbReference type="Proteomes" id="UP001054837">
    <property type="component" value="Unassembled WGS sequence"/>
</dbReference>
<keyword evidence="2" id="KW-1185">Reference proteome</keyword>